<dbReference type="EMBL" id="JAFBED010000002">
    <property type="protein sequence ID" value="MBM7619329.1"/>
    <property type="molecule type" value="Genomic_DNA"/>
</dbReference>
<dbReference type="Proteomes" id="UP000737402">
    <property type="component" value="Unassembled WGS sequence"/>
</dbReference>
<dbReference type="RefSeq" id="WP_204414322.1">
    <property type="nucleotide sequence ID" value="NZ_JAFBED010000002.1"/>
</dbReference>
<feature type="transmembrane region" description="Helical" evidence="1">
    <location>
        <begin position="52"/>
        <end position="71"/>
    </location>
</feature>
<sequence>MKESRLHDELRSFPKNHSLKEESIRKIKGNIEKELAERQRKYQNGTFFNKKVIAIGFLTMTLAAILIWVIGAQEVNLQKHAGNHSDKILTIENKQNVSIQDEIRPEDIHSVSQSENIWAWNPKEPRIILMNVDGASVVHLNVQSTGEAEILPKFENFYTYMPYTPLEVEISETLYGNASTGKKTIYIQGGDIRISNLLDSWVGEEYDGLEKMGLTKLSREEQETKFISYTSEYDYKMEPGKEYAVILAKQPADDEIYTVIERGYGIFEIEETEQGEKIYRNVITGKTLNLNF</sequence>
<accession>A0ABS2NXI5</accession>
<keyword evidence="1" id="KW-0812">Transmembrane</keyword>
<protein>
    <submittedName>
        <fullName evidence="2">Uncharacterized protein</fullName>
    </submittedName>
</protein>
<keyword evidence="1" id="KW-0472">Membrane</keyword>
<name>A0ABS2NXI5_9BACI</name>
<gene>
    <name evidence="2" type="ORF">JOC95_001178</name>
</gene>
<evidence type="ECO:0000313" key="3">
    <source>
        <dbReference type="Proteomes" id="UP000737402"/>
    </source>
</evidence>
<comment type="caution">
    <text evidence="2">The sequence shown here is derived from an EMBL/GenBank/DDBJ whole genome shotgun (WGS) entry which is preliminary data.</text>
</comment>
<keyword evidence="3" id="KW-1185">Reference proteome</keyword>
<reference evidence="2 3" key="1">
    <citation type="submission" date="2021-01" db="EMBL/GenBank/DDBJ databases">
        <title>Genomic Encyclopedia of Type Strains, Phase IV (KMG-IV): sequencing the most valuable type-strain genomes for metagenomic binning, comparative biology and taxonomic classification.</title>
        <authorList>
            <person name="Goeker M."/>
        </authorList>
    </citation>
    <scope>NUCLEOTIDE SEQUENCE [LARGE SCALE GENOMIC DNA]</scope>
    <source>
        <strain evidence="2 3">DSM 25879</strain>
    </source>
</reference>
<keyword evidence="1" id="KW-1133">Transmembrane helix</keyword>
<proteinExistence type="predicted"/>
<evidence type="ECO:0000313" key="2">
    <source>
        <dbReference type="EMBL" id="MBM7619329.1"/>
    </source>
</evidence>
<organism evidence="2 3">
    <name type="scientific">Sutcliffiella tianshenii</name>
    <dbReference type="NCBI Taxonomy" id="1463404"/>
    <lineage>
        <taxon>Bacteria</taxon>
        <taxon>Bacillati</taxon>
        <taxon>Bacillota</taxon>
        <taxon>Bacilli</taxon>
        <taxon>Bacillales</taxon>
        <taxon>Bacillaceae</taxon>
        <taxon>Sutcliffiella</taxon>
    </lineage>
</organism>
<evidence type="ECO:0000256" key="1">
    <source>
        <dbReference type="SAM" id="Phobius"/>
    </source>
</evidence>